<dbReference type="Pfam" id="PF16717">
    <property type="entry name" value="RAC_head"/>
    <property type="match status" value="1"/>
</dbReference>
<feature type="region of interest" description="Disordered" evidence="4">
    <location>
        <begin position="246"/>
        <end position="352"/>
    </location>
</feature>
<dbReference type="OrthoDB" id="1690618at2759"/>
<dbReference type="InterPro" id="IPR001623">
    <property type="entry name" value="DnaJ_domain"/>
</dbReference>
<accession>A0A9W8H8S9</accession>
<dbReference type="GO" id="GO:0005829">
    <property type="term" value="C:cytosol"/>
    <property type="evidence" value="ECO:0007669"/>
    <property type="project" value="TreeGrafter"/>
</dbReference>
<evidence type="ECO:0000256" key="4">
    <source>
        <dbReference type="SAM" id="MobiDB-lite"/>
    </source>
</evidence>
<dbReference type="Gene3D" id="1.10.287.110">
    <property type="entry name" value="DnaJ domain"/>
    <property type="match status" value="1"/>
</dbReference>
<sequence length="425" mass="47190">MALELVTLSAAPATAPAAGAAAVHGAISAAVQREISPVGVYVQHYLRRLDKAGEAACHLQDHADHAAAEAARAVGSLALDEDEDEEETEDLLELDPKAWKEQDHYAVLGLSKLRFRATLDDVVRAHRKKVLRHHPDKKAAQGHANDDGFFKCIQKAFEILTDPVKRQHWDSVDPAIATDIPSAKAKGDFFEVYRPVFEREARFSTKTPVPELGDADTARADVEAFYEFWFGFESWRAFDYLDKDDVDSGTNRDDRRHLEAKNRKQRETRKTEDNQRLRTLVDRAFKADPRMARFREEDKTKRNAKRNAREEEERRAKEAQRAAEEEAQRAAASVAAQEEEDKKKRQDAHKQFKKEQRALKVLFKGANYFAAGTSAADIAAGTANLDKILAAKADVDSLVAARTAIEAAHAAGNGAAAVSAILAEL</sequence>
<evidence type="ECO:0000313" key="7">
    <source>
        <dbReference type="Proteomes" id="UP001140217"/>
    </source>
</evidence>
<dbReference type="CDD" id="cd06257">
    <property type="entry name" value="DnaJ"/>
    <property type="match status" value="1"/>
</dbReference>
<dbReference type="PANTHER" id="PTHR43999">
    <property type="entry name" value="DNAJ HOMOLOG SUBFAMILY C MEMBER 2"/>
    <property type="match status" value="1"/>
</dbReference>
<dbReference type="InterPro" id="IPR044634">
    <property type="entry name" value="Zuotin/DnaJC2"/>
</dbReference>
<dbReference type="InterPro" id="IPR032003">
    <property type="entry name" value="RAC_head"/>
</dbReference>
<dbReference type="EC" id="4.1.3.4" evidence="6"/>
<dbReference type="GO" id="GO:0004419">
    <property type="term" value="F:hydroxymethylglutaryl-CoA lyase activity"/>
    <property type="evidence" value="ECO:0007669"/>
    <property type="project" value="UniProtKB-EC"/>
</dbReference>
<dbReference type="GO" id="GO:0051083">
    <property type="term" value="P:'de novo' cotranslational protein folding"/>
    <property type="evidence" value="ECO:0007669"/>
    <property type="project" value="InterPro"/>
</dbReference>
<evidence type="ECO:0000256" key="2">
    <source>
        <dbReference type="ARBA" id="ARBA00022490"/>
    </source>
</evidence>
<feature type="domain" description="J" evidence="5">
    <location>
        <begin position="103"/>
        <end position="173"/>
    </location>
</feature>
<keyword evidence="6" id="KW-0456">Lyase</keyword>
<organism evidence="6 7">
    <name type="scientific">Coemansia javaensis</name>
    <dbReference type="NCBI Taxonomy" id="2761396"/>
    <lineage>
        <taxon>Eukaryota</taxon>
        <taxon>Fungi</taxon>
        <taxon>Fungi incertae sedis</taxon>
        <taxon>Zoopagomycota</taxon>
        <taxon>Kickxellomycotina</taxon>
        <taxon>Kickxellomycetes</taxon>
        <taxon>Kickxellales</taxon>
        <taxon>Kickxellaceae</taxon>
        <taxon>Coemansia</taxon>
    </lineage>
</organism>
<dbReference type="SUPFAM" id="SSF46565">
    <property type="entry name" value="Chaperone J-domain"/>
    <property type="match status" value="1"/>
</dbReference>
<evidence type="ECO:0000259" key="5">
    <source>
        <dbReference type="PROSITE" id="PS50076"/>
    </source>
</evidence>
<dbReference type="GO" id="GO:0006450">
    <property type="term" value="P:regulation of translational fidelity"/>
    <property type="evidence" value="ECO:0007669"/>
    <property type="project" value="InterPro"/>
</dbReference>
<dbReference type="InterPro" id="IPR054076">
    <property type="entry name" value="ZUO1-like_ZHD"/>
</dbReference>
<dbReference type="EMBL" id="JANBUL010000136">
    <property type="protein sequence ID" value="KAJ2780483.1"/>
    <property type="molecule type" value="Genomic_DNA"/>
</dbReference>
<keyword evidence="3" id="KW-0143">Chaperone</keyword>
<feature type="compositionally biased region" description="Basic and acidic residues" evidence="4">
    <location>
        <begin position="268"/>
        <end position="328"/>
    </location>
</feature>
<keyword evidence="7" id="KW-1185">Reference proteome</keyword>
<dbReference type="InterPro" id="IPR042569">
    <property type="entry name" value="RAC_head_sf"/>
</dbReference>
<dbReference type="Gene3D" id="1.10.8.840">
    <property type="entry name" value="Ribosome-associated complex head domain"/>
    <property type="match status" value="1"/>
</dbReference>
<evidence type="ECO:0000313" key="6">
    <source>
        <dbReference type="EMBL" id="KAJ2780483.1"/>
    </source>
</evidence>
<proteinExistence type="predicted"/>
<evidence type="ECO:0000256" key="3">
    <source>
        <dbReference type="ARBA" id="ARBA00023186"/>
    </source>
</evidence>
<dbReference type="PROSITE" id="PS50076">
    <property type="entry name" value="DNAJ_2"/>
    <property type="match status" value="1"/>
</dbReference>
<evidence type="ECO:0000256" key="1">
    <source>
        <dbReference type="ARBA" id="ARBA00004496"/>
    </source>
</evidence>
<dbReference type="Proteomes" id="UP001140217">
    <property type="component" value="Unassembled WGS sequence"/>
</dbReference>
<dbReference type="GO" id="GO:0030544">
    <property type="term" value="F:Hsp70 protein binding"/>
    <property type="evidence" value="ECO:0007669"/>
    <property type="project" value="InterPro"/>
</dbReference>
<dbReference type="PANTHER" id="PTHR43999:SF1">
    <property type="entry name" value="DNAJ HOMOLOG SUBFAMILY C MEMBER 2"/>
    <property type="match status" value="1"/>
</dbReference>
<dbReference type="InterPro" id="IPR036869">
    <property type="entry name" value="J_dom_sf"/>
</dbReference>
<comment type="caution">
    <text evidence="6">The sequence shown here is derived from an EMBL/GenBank/DDBJ whole genome shotgun (WGS) entry which is preliminary data.</text>
</comment>
<dbReference type="GO" id="GO:0043022">
    <property type="term" value="F:ribosome binding"/>
    <property type="evidence" value="ECO:0007669"/>
    <property type="project" value="InterPro"/>
</dbReference>
<comment type="subcellular location">
    <subcellularLocation>
        <location evidence="1">Cytoplasm</location>
    </subcellularLocation>
</comment>
<dbReference type="SMART" id="SM00271">
    <property type="entry name" value="DnaJ"/>
    <property type="match status" value="1"/>
</dbReference>
<keyword evidence="2" id="KW-0963">Cytoplasm</keyword>
<feature type="compositionally biased region" description="Basic and acidic residues" evidence="4">
    <location>
        <begin position="250"/>
        <end position="262"/>
    </location>
</feature>
<dbReference type="Pfam" id="PF21884">
    <property type="entry name" value="ZUO1-like_ZHD"/>
    <property type="match status" value="1"/>
</dbReference>
<protein>
    <submittedName>
        <fullName evidence="6">Zuotin</fullName>
        <ecNumber evidence="6">4.1.3.4</ecNumber>
    </submittedName>
</protein>
<feature type="compositionally biased region" description="Basic and acidic residues" evidence="4">
    <location>
        <begin position="340"/>
        <end position="352"/>
    </location>
</feature>
<dbReference type="AlphaFoldDB" id="A0A9W8H8S9"/>
<gene>
    <name evidence="6" type="primary">zuo1</name>
    <name evidence="6" type="ORF">H4R18_003427</name>
</gene>
<name>A0A9W8H8S9_9FUNG</name>
<reference evidence="6" key="1">
    <citation type="submission" date="2022-07" db="EMBL/GenBank/DDBJ databases">
        <title>Phylogenomic reconstructions and comparative analyses of Kickxellomycotina fungi.</title>
        <authorList>
            <person name="Reynolds N.K."/>
            <person name="Stajich J.E."/>
            <person name="Barry K."/>
            <person name="Grigoriev I.V."/>
            <person name="Crous P."/>
            <person name="Smith M.E."/>
        </authorList>
    </citation>
    <scope>NUCLEOTIDE SEQUENCE</scope>
    <source>
        <strain evidence="6">NBRC 105414</strain>
    </source>
</reference>
<dbReference type="Pfam" id="PF00226">
    <property type="entry name" value="DnaJ"/>
    <property type="match status" value="1"/>
</dbReference>